<dbReference type="EMBL" id="CM024808">
    <property type="protein sequence ID" value="KAG8006603.1"/>
    <property type="molecule type" value="Genomic_DNA"/>
</dbReference>
<keyword evidence="2" id="KW-1185">Reference proteome</keyword>
<evidence type="ECO:0000313" key="1">
    <source>
        <dbReference type="EMBL" id="KAG8006603.1"/>
    </source>
</evidence>
<reference evidence="1" key="1">
    <citation type="submission" date="2020-04" db="EMBL/GenBank/DDBJ databases">
        <title>A chromosome-scale assembly and high-density genetic map of the yellow drum (Nibea albiflora) genome.</title>
        <authorList>
            <person name="Xu D."/>
            <person name="Zhang W."/>
            <person name="Chen R."/>
            <person name="Tan P."/>
            <person name="Wang L."/>
            <person name="Song H."/>
            <person name="Tian L."/>
            <person name="Zhu Q."/>
            <person name="Wang B."/>
        </authorList>
    </citation>
    <scope>NUCLEOTIDE SEQUENCE</scope>
    <source>
        <strain evidence="1">ZJHYS-2018</strain>
    </source>
</reference>
<protein>
    <submittedName>
        <fullName evidence="1">Uncharacterized protein</fullName>
    </submittedName>
</protein>
<sequence>MCSGLDRKLGEDNTAETPAGRKRNNQNQNTVCVQNHVSRLDLNHLNHLDLNLVSHLDLNLGSRLYLNHVYLFGPEPPDPFGPEPQP</sequence>
<organism evidence="1 2">
    <name type="scientific">Nibea albiflora</name>
    <name type="common">Yellow drum</name>
    <name type="synonym">Corvina albiflora</name>
    <dbReference type="NCBI Taxonomy" id="240163"/>
    <lineage>
        <taxon>Eukaryota</taxon>
        <taxon>Metazoa</taxon>
        <taxon>Chordata</taxon>
        <taxon>Craniata</taxon>
        <taxon>Vertebrata</taxon>
        <taxon>Euteleostomi</taxon>
        <taxon>Actinopterygii</taxon>
        <taxon>Neopterygii</taxon>
        <taxon>Teleostei</taxon>
        <taxon>Neoteleostei</taxon>
        <taxon>Acanthomorphata</taxon>
        <taxon>Eupercaria</taxon>
        <taxon>Sciaenidae</taxon>
        <taxon>Nibea</taxon>
    </lineage>
</organism>
<gene>
    <name evidence="1" type="ORF">GBF38_021138</name>
</gene>
<proteinExistence type="predicted"/>
<accession>A0ACB7EXY5</accession>
<dbReference type="Proteomes" id="UP000805704">
    <property type="component" value="Chromosome 20"/>
</dbReference>
<evidence type="ECO:0000313" key="2">
    <source>
        <dbReference type="Proteomes" id="UP000805704"/>
    </source>
</evidence>
<name>A0ACB7EXY5_NIBAL</name>
<comment type="caution">
    <text evidence="1">The sequence shown here is derived from an EMBL/GenBank/DDBJ whole genome shotgun (WGS) entry which is preliminary data.</text>
</comment>